<proteinExistence type="predicted"/>
<name>A0AAD7I4T4_9AGAR</name>
<dbReference type="Proteomes" id="UP001215280">
    <property type="component" value="Unassembled WGS sequence"/>
</dbReference>
<reference evidence="1" key="1">
    <citation type="submission" date="2023-03" db="EMBL/GenBank/DDBJ databases">
        <title>Massive genome expansion in bonnet fungi (Mycena s.s.) driven by repeated elements and novel gene families across ecological guilds.</title>
        <authorList>
            <consortium name="Lawrence Berkeley National Laboratory"/>
            <person name="Harder C.B."/>
            <person name="Miyauchi S."/>
            <person name="Viragh M."/>
            <person name="Kuo A."/>
            <person name="Thoen E."/>
            <person name="Andreopoulos B."/>
            <person name="Lu D."/>
            <person name="Skrede I."/>
            <person name="Drula E."/>
            <person name="Henrissat B."/>
            <person name="Morin E."/>
            <person name="Kohler A."/>
            <person name="Barry K."/>
            <person name="LaButti K."/>
            <person name="Morin E."/>
            <person name="Salamov A."/>
            <person name="Lipzen A."/>
            <person name="Mereny Z."/>
            <person name="Hegedus B."/>
            <person name="Baldrian P."/>
            <person name="Stursova M."/>
            <person name="Weitz H."/>
            <person name="Taylor A."/>
            <person name="Grigoriev I.V."/>
            <person name="Nagy L.G."/>
            <person name="Martin F."/>
            <person name="Kauserud H."/>
        </authorList>
    </citation>
    <scope>NUCLEOTIDE SEQUENCE</scope>
    <source>
        <strain evidence="1">CBHHK188m</strain>
    </source>
</reference>
<dbReference type="EMBL" id="JARJLG010000157">
    <property type="protein sequence ID" value="KAJ7735104.1"/>
    <property type="molecule type" value="Genomic_DNA"/>
</dbReference>
<evidence type="ECO:0000313" key="2">
    <source>
        <dbReference type="Proteomes" id="UP001215280"/>
    </source>
</evidence>
<keyword evidence="2" id="KW-1185">Reference proteome</keyword>
<accession>A0AAD7I4T4</accession>
<dbReference type="AlphaFoldDB" id="A0AAD7I4T4"/>
<comment type="caution">
    <text evidence="1">The sequence shown here is derived from an EMBL/GenBank/DDBJ whole genome shotgun (WGS) entry which is preliminary data.</text>
</comment>
<sequence>MVNITVQNDSDSTLKTGFYILGMFHPSRFNNNLTPGDSWDAGDFPSFLPQSFEVRREDGAGFNNGETLGHIGQMAGAGAAGTAAVFAGTAGVLRFSGSNLAAAGVLWNVAGAAGAQYAREAEDSVKRVGLSVSWSNMTLVIRNGPDGIEVWCDERKL</sequence>
<gene>
    <name evidence="1" type="ORF">DFH07DRAFT_1065118</name>
</gene>
<protein>
    <submittedName>
        <fullName evidence="1">Uncharacterized protein</fullName>
    </submittedName>
</protein>
<organism evidence="1 2">
    <name type="scientific">Mycena maculata</name>
    <dbReference type="NCBI Taxonomy" id="230809"/>
    <lineage>
        <taxon>Eukaryota</taxon>
        <taxon>Fungi</taxon>
        <taxon>Dikarya</taxon>
        <taxon>Basidiomycota</taxon>
        <taxon>Agaricomycotina</taxon>
        <taxon>Agaricomycetes</taxon>
        <taxon>Agaricomycetidae</taxon>
        <taxon>Agaricales</taxon>
        <taxon>Marasmiineae</taxon>
        <taxon>Mycenaceae</taxon>
        <taxon>Mycena</taxon>
    </lineage>
</organism>
<evidence type="ECO:0000313" key="1">
    <source>
        <dbReference type="EMBL" id="KAJ7735104.1"/>
    </source>
</evidence>